<dbReference type="Proteomes" id="UP000306196">
    <property type="component" value="Unassembled WGS sequence"/>
</dbReference>
<comment type="subcellular location">
    <subcellularLocation>
        <location evidence="1">Cytoplasm</location>
    </subcellularLocation>
</comment>
<evidence type="ECO:0000313" key="4">
    <source>
        <dbReference type="EMBL" id="TLD72589.1"/>
    </source>
</evidence>
<proteinExistence type="predicted"/>
<protein>
    <submittedName>
        <fullName evidence="4">Uncharacterized protein</fullName>
    </submittedName>
</protein>
<dbReference type="OrthoDB" id="1332052at2"/>
<dbReference type="EMBL" id="VAUV01000001">
    <property type="protein sequence ID" value="TLD72589.1"/>
    <property type="molecule type" value="Genomic_DNA"/>
</dbReference>
<keyword evidence="5" id="KW-1185">Reference proteome</keyword>
<dbReference type="GO" id="GO:0005737">
    <property type="term" value="C:cytoplasm"/>
    <property type="evidence" value="ECO:0007669"/>
    <property type="project" value="UniProtKB-SubCell"/>
</dbReference>
<evidence type="ECO:0000256" key="1">
    <source>
        <dbReference type="ARBA" id="ARBA00004496"/>
    </source>
</evidence>
<dbReference type="AlphaFoldDB" id="A0A5R8KLI4"/>
<feature type="region of interest" description="Disordered" evidence="3">
    <location>
        <begin position="41"/>
        <end position="82"/>
    </location>
</feature>
<evidence type="ECO:0000313" key="5">
    <source>
        <dbReference type="Proteomes" id="UP000306196"/>
    </source>
</evidence>
<dbReference type="PANTHER" id="PTHR31250">
    <property type="entry name" value="IQ DOMAIN-CONTAINING PROTEIN IQM3"/>
    <property type="match status" value="1"/>
</dbReference>
<accession>A0A5R8KLI4</accession>
<name>A0A5R8KLI4_9BACT</name>
<evidence type="ECO:0000256" key="3">
    <source>
        <dbReference type="SAM" id="MobiDB-lite"/>
    </source>
</evidence>
<keyword evidence="2" id="KW-0963">Cytoplasm</keyword>
<comment type="caution">
    <text evidence="4">The sequence shown here is derived from an EMBL/GenBank/DDBJ whole genome shotgun (WGS) entry which is preliminary data.</text>
</comment>
<dbReference type="RefSeq" id="WP_138084212.1">
    <property type="nucleotide sequence ID" value="NZ_VAUV01000001.1"/>
</dbReference>
<reference evidence="4 5" key="1">
    <citation type="submission" date="2019-05" db="EMBL/GenBank/DDBJ databases">
        <title>Verrucobacter flavum gen. nov., sp. nov. a new member of the family Verrucomicrobiaceae.</title>
        <authorList>
            <person name="Szuroczki S."/>
            <person name="Abbaszade G."/>
            <person name="Szabo A."/>
            <person name="Felfoldi T."/>
            <person name="Schumann P."/>
            <person name="Boka K."/>
            <person name="Keki Z."/>
            <person name="Toumi M."/>
            <person name="Toth E."/>
        </authorList>
    </citation>
    <scope>NUCLEOTIDE SEQUENCE [LARGE SCALE GENOMIC DNA]</scope>
    <source>
        <strain evidence="4 5">MG-N-17</strain>
    </source>
</reference>
<dbReference type="PANTHER" id="PTHR31250:SF27">
    <property type="entry name" value="IQ DOMAIN-CONTAINING PROTEIN IQM5"/>
    <property type="match status" value="1"/>
</dbReference>
<evidence type="ECO:0000256" key="2">
    <source>
        <dbReference type="ARBA" id="ARBA00022490"/>
    </source>
</evidence>
<gene>
    <name evidence="4" type="ORF">FEM03_00495</name>
</gene>
<organism evidence="4 5">
    <name type="scientific">Phragmitibacter flavus</name>
    <dbReference type="NCBI Taxonomy" id="2576071"/>
    <lineage>
        <taxon>Bacteria</taxon>
        <taxon>Pseudomonadati</taxon>
        <taxon>Verrucomicrobiota</taxon>
        <taxon>Verrucomicrobiia</taxon>
        <taxon>Verrucomicrobiales</taxon>
        <taxon>Verrucomicrobiaceae</taxon>
        <taxon>Phragmitibacter</taxon>
    </lineage>
</organism>
<dbReference type="InterPro" id="IPR044159">
    <property type="entry name" value="IQM"/>
</dbReference>
<sequence>MKFSTQEKRLPMPLPYRVNRSLKGLSIITLLILLVLPGTGRTQPSDDDDDGDNDQLPADAYGAPPVTGPAASPPRPKLARKPAVKNLQADPALIGLLQAELKKKSDAIQFAEWEAAVAIELAEKIAPNGRSDAWVLAAKKCDEVYAVSLNNSWCVRAAECYRKSAVAANYDIARALLLSVLNTASITTDEVSAAALELRELAITNGYTLNISAGDLKGCTPGVAKIFSTPDKKMVNLTALSLLYNAAELFRENGDNIWAAQMYRACLNKPVLRGQTEAGDQMLRTYATKALANLKLGVLPKHPLTKSVNHKYVIDTKSAKPTASFLEEVKPVVNVWASISGVVEGIVFNRPGLVKRINEGDIQRFKDSLVPTLGVDYKNYRALFLQSICELVVQRHYPGDYPAALNYCRQVSFADLDPKTITKQDMPDARFEEDLVLVDFFKKNLSVEYLKTDLDRAPYKLKVEKGLLMCGGVVFDTQNHSTAFSGKGWAIYVVSPDGEIFAGTHKVSLFHHSSFLSAADVAGAGEIKVDKGILIAISNKSGHYFPGCAQLAQSLDAFQALNASLAGVKELHVFGVVKTPTGTATEKKIWPKPLFDFRDKWAQDPKAFDATFKSLHFINDPFAP</sequence>